<protein>
    <recommendedName>
        <fullName evidence="7">Acetyl-CoA deacylase</fullName>
    </recommendedName>
</protein>
<evidence type="ECO:0008006" key="7">
    <source>
        <dbReference type="Google" id="ProtNLM"/>
    </source>
</evidence>
<evidence type="ECO:0000313" key="6">
    <source>
        <dbReference type="Proteomes" id="UP000593567"/>
    </source>
</evidence>
<comment type="caution">
    <text evidence="5">The sequence shown here is derived from an EMBL/GenBank/DDBJ whole genome shotgun (WGS) entry which is preliminary data.</text>
</comment>
<dbReference type="Gene3D" id="3.40.1080.20">
    <property type="entry name" value="Acetyl-CoA hydrolase/transferase C-terminal domain"/>
    <property type="match status" value="1"/>
</dbReference>
<sequence length="466" mass="51086">MLFCESSDMLRLVCGPRGPFTRSCITMKQFNRAIYISHEPFHPIPGKEPEWTTADKAVSLIRSNHKVFVHGTSGTPFALLKALVNHSKQAGLSNVELYHIHVEGPAEWTQPEFEGIIRSNNMFIGANCRQAVNEGRGDYLPIFLSDIPLLFRRNIVQLDAALVQVTPPNKHGFCSLGGAVDCQVNPNVPRTYGDGIIHQSHFDAMVETNDPLPQRPPSKPTDIEKAIGEIIAANLVEDGATIQMGIGNIPDQVLSSLWGHRDIGVHSEMFSDGLVDLVERGVITNSQKVVMQGKIVGGFCLGSQRLYDFIDDNPSLAFLDIAYVNNPATICRNPKVTAINSCLEVDITGQVVADSLGHKFFSGVGGQIDFLRGAALSSDGRGKPILAMPSVTKRGESKIVPFIKEGSGVVTTRAHLHYLVTEYGIANLFGKNVRQRAYELIKISHPDHREALEKATYDRLNCMPSP</sequence>
<dbReference type="PANTHER" id="PTHR21432">
    <property type="entry name" value="ACETYL-COA HYDROLASE-RELATED"/>
    <property type="match status" value="1"/>
</dbReference>
<dbReference type="GO" id="GO:0005739">
    <property type="term" value="C:mitochondrion"/>
    <property type="evidence" value="ECO:0007669"/>
    <property type="project" value="TreeGrafter"/>
</dbReference>
<evidence type="ECO:0000259" key="3">
    <source>
        <dbReference type="Pfam" id="PF02550"/>
    </source>
</evidence>
<dbReference type="PANTHER" id="PTHR21432:SF20">
    <property type="entry name" value="ACETYL-COA HYDROLASE"/>
    <property type="match status" value="1"/>
</dbReference>
<dbReference type="GO" id="GO:0008775">
    <property type="term" value="F:acetate CoA-transferase activity"/>
    <property type="evidence" value="ECO:0007669"/>
    <property type="project" value="InterPro"/>
</dbReference>
<dbReference type="GO" id="GO:0006083">
    <property type="term" value="P:acetate metabolic process"/>
    <property type="evidence" value="ECO:0007669"/>
    <property type="project" value="InterPro"/>
</dbReference>
<evidence type="ECO:0000259" key="4">
    <source>
        <dbReference type="Pfam" id="PF13336"/>
    </source>
</evidence>
<dbReference type="Gene3D" id="3.30.750.70">
    <property type="entry name" value="4-hydroxybutyrate coenzyme like domains"/>
    <property type="match status" value="1"/>
</dbReference>
<dbReference type="Proteomes" id="UP000593567">
    <property type="component" value="Unassembled WGS sequence"/>
</dbReference>
<dbReference type="EMBL" id="VXIV02000970">
    <property type="protein sequence ID" value="KAF6034922.1"/>
    <property type="molecule type" value="Genomic_DNA"/>
</dbReference>
<comment type="similarity">
    <text evidence="1">Belongs to the acetyl-CoA hydrolase/transferase family.</text>
</comment>
<evidence type="ECO:0000256" key="2">
    <source>
        <dbReference type="ARBA" id="ARBA00022679"/>
    </source>
</evidence>
<evidence type="ECO:0000256" key="1">
    <source>
        <dbReference type="ARBA" id="ARBA00009632"/>
    </source>
</evidence>
<dbReference type="InterPro" id="IPR046433">
    <property type="entry name" value="ActCoA_hydro"/>
</dbReference>
<feature type="domain" description="Acetyl-CoA hydrolase/transferase N-terminal" evidence="3">
    <location>
        <begin position="53"/>
        <end position="185"/>
    </location>
</feature>
<dbReference type="InterPro" id="IPR026888">
    <property type="entry name" value="AcetylCoA_hyd_C"/>
</dbReference>
<organism evidence="5 6">
    <name type="scientific">Bugula neritina</name>
    <name type="common">Brown bryozoan</name>
    <name type="synonym">Sertularia neritina</name>
    <dbReference type="NCBI Taxonomy" id="10212"/>
    <lineage>
        <taxon>Eukaryota</taxon>
        <taxon>Metazoa</taxon>
        <taxon>Spiralia</taxon>
        <taxon>Lophotrochozoa</taxon>
        <taxon>Bryozoa</taxon>
        <taxon>Gymnolaemata</taxon>
        <taxon>Cheilostomatida</taxon>
        <taxon>Flustrina</taxon>
        <taxon>Buguloidea</taxon>
        <taxon>Bugulidae</taxon>
        <taxon>Bugula</taxon>
    </lineage>
</organism>
<dbReference type="SUPFAM" id="SSF100950">
    <property type="entry name" value="NagB/RpiA/CoA transferase-like"/>
    <property type="match status" value="2"/>
</dbReference>
<dbReference type="Gene3D" id="3.40.1080.10">
    <property type="entry name" value="Glutaconate Coenzyme A-transferase"/>
    <property type="match status" value="1"/>
</dbReference>
<dbReference type="InterPro" id="IPR003702">
    <property type="entry name" value="ActCoA_hydro_N"/>
</dbReference>
<evidence type="ECO:0000313" key="5">
    <source>
        <dbReference type="EMBL" id="KAF6034922.1"/>
    </source>
</evidence>
<keyword evidence="2" id="KW-0808">Transferase</keyword>
<keyword evidence="6" id="KW-1185">Reference proteome</keyword>
<dbReference type="Pfam" id="PF02550">
    <property type="entry name" value="AcetylCoA_hydro"/>
    <property type="match status" value="1"/>
</dbReference>
<accession>A0A7J7K8F3</accession>
<proteinExistence type="inferred from homology"/>
<dbReference type="OrthoDB" id="10250396at2759"/>
<name>A0A7J7K8F3_BUGNE</name>
<gene>
    <name evidence="5" type="ORF">EB796_006771</name>
</gene>
<dbReference type="InterPro" id="IPR038460">
    <property type="entry name" value="AcetylCoA_hyd_C_sf"/>
</dbReference>
<dbReference type="AlphaFoldDB" id="A0A7J7K8F3"/>
<feature type="domain" description="Acetyl-CoA hydrolase/transferase C-terminal" evidence="4">
    <location>
        <begin position="302"/>
        <end position="455"/>
    </location>
</feature>
<reference evidence="5" key="1">
    <citation type="submission" date="2020-06" db="EMBL/GenBank/DDBJ databases">
        <title>Draft genome of Bugula neritina, a colonial animal packing powerful symbionts and potential medicines.</title>
        <authorList>
            <person name="Rayko M."/>
        </authorList>
    </citation>
    <scope>NUCLEOTIDE SEQUENCE [LARGE SCALE GENOMIC DNA]</scope>
    <source>
        <strain evidence="5">Kwan_BN1</strain>
    </source>
</reference>
<dbReference type="InterPro" id="IPR037171">
    <property type="entry name" value="NagB/RpiA_transferase-like"/>
</dbReference>
<dbReference type="Pfam" id="PF13336">
    <property type="entry name" value="AcetylCoA_hyd_C"/>
    <property type="match status" value="1"/>
</dbReference>